<reference evidence="2 4" key="1">
    <citation type="submission" date="2019-11" db="EMBL/GenBank/DDBJ databases">
        <title>Draft genome sequence of 12 host-associated Lactobacillus reuteri rodent strains.</title>
        <authorList>
            <person name="Zhang S."/>
            <person name="Ozcam M."/>
            <person name="Van Pijkeren J.P."/>
        </authorList>
    </citation>
    <scope>NUCLEOTIDE SEQUENCE [LARGE SCALE GENOMIC DNA]</scope>
    <source>
        <strain evidence="2 4">Rat19</strain>
    </source>
</reference>
<sequence length="78" mass="8984">MASEAYDYEPFDSTDHTMKQIADAIRHKGYGKDVREAIAQGFENLDKHLSSIEEELKQQEKKKSSPMDDIFNSFGKKE</sequence>
<proteinExistence type="predicted"/>
<evidence type="ECO:0000256" key="1">
    <source>
        <dbReference type="SAM" id="MobiDB-lite"/>
    </source>
</evidence>
<protein>
    <submittedName>
        <fullName evidence="2">Uncharacterized protein</fullName>
    </submittedName>
</protein>
<comment type="caution">
    <text evidence="2">The sequence shown here is derived from an EMBL/GenBank/DDBJ whole genome shotgun (WGS) entry which is preliminary data.</text>
</comment>
<feature type="region of interest" description="Disordered" evidence="1">
    <location>
        <begin position="54"/>
        <end position="78"/>
    </location>
</feature>
<dbReference type="AlphaFoldDB" id="A0A6A8CWK8"/>
<feature type="compositionally biased region" description="Basic and acidic residues" evidence="1">
    <location>
        <begin position="54"/>
        <end position="66"/>
    </location>
</feature>
<accession>A0A6A8CWK8</accession>
<organism evidence="2 4">
    <name type="scientific">Limosilactobacillus reuteri</name>
    <name type="common">Lactobacillus reuteri</name>
    <dbReference type="NCBI Taxonomy" id="1598"/>
    <lineage>
        <taxon>Bacteria</taxon>
        <taxon>Bacillati</taxon>
        <taxon>Bacillota</taxon>
        <taxon>Bacilli</taxon>
        <taxon>Lactobacillales</taxon>
        <taxon>Lactobacillaceae</taxon>
        <taxon>Limosilactobacillus</taxon>
    </lineage>
</organism>
<dbReference type="EMBL" id="WJNE01000005">
    <property type="protein sequence ID" value="MRG68693.1"/>
    <property type="molecule type" value="Genomic_DNA"/>
</dbReference>
<dbReference type="Proteomes" id="UP000430985">
    <property type="component" value="Unassembled WGS sequence"/>
</dbReference>
<evidence type="ECO:0000313" key="3">
    <source>
        <dbReference type="EMBL" id="MRG68693.1"/>
    </source>
</evidence>
<evidence type="ECO:0000313" key="4">
    <source>
        <dbReference type="Proteomes" id="UP000430985"/>
    </source>
</evidence>
<dbReference type="RefSeq" id="WP_153702092.1">
    <property type="nucleotide sequence ID" value="NZ_WJNE01000005.1"/>
</dbReference>
<evidence type="ECO:0000313" key="2">
    <source>
        <dbReference type="EMBL" id="MRG68643.1"/>
    </source>
</evidence>
<gene>
    <name evidence="2" type="ORF">GIX83_01995</name>
    <name evidence="3" type="ORF">GIX83_02245</name>
</gene>
<dbReference type="EMBL" id="WJNE01000005">
    <property type="protein sequence ID" value="MRG68643.1"/>
    <property type="molecule type" value="Genomic_DNA"/>
</dbReference>
<name>A0A6A8CWK8_LIMRT</name>